<keyword evidence="4" id="KW-1185">Reference proteome</keyword>
<evidence type="ECO:0000259" key="2">
    <source>
        <dbReference type="PROSITE" id="PS50846"/>
    </source>
</evidence>
<keyword evidence="1" id="KW-0175">Coiled coil</keyword>
<dbReference type="GO" id="GO:0046872">
    <property type="term" value="F:metal ion binding"/>
    <property type="evidence" value="ECO:0007669"/>
    <property type="project" value="InterPro"/>
</dbReference>
<protein>
    <submittedName>
        <fullName evidence="3">Heavy-metal-associated domain-containing protein</fullName>
    </submittedName>
</protein>
<dbReference type="GO" id="GO:0019829">
    <property type="term" value="F:ATPase-coupled monoatomic cation transmembrane transporter activity"/>
    <property type="evidence" value="ECO:0007669"/>
    <property type="project" value="InterPro"/>
</dbReference>
<reference evidence="3 4" key="1">
    <citation type="submission" date="2017-02" db="EMBL/GenBank/DDBJ databases">
        <authorList>
            <person name="Peterson S.W."/>
        </authorList>
    </citation>
    <scope>NUCLEOTIDE SEQUENCE [LARGE SCALE GENOMIC DNA]</scope>
    <source>
        <strain evidence="3 4">DSM 15102</strain>
    </source>
</reference>
<feature type="coiled-coil region" evidence="1">
    <location>
        <begin position="12"/>
        <end position="63"/>
    </location>
</feature>
<dbReference type="EMBL" id="FUWV01000002">
    <property type="protein sequence ID" value="SJZ44525.1"/>
    <property type="molecule type" value="Genomic_DNA"/>
</dbReference>
<dbReference type="Proteomes" id="UP000196365">
    <property type="component" value="Unassembled WGS sequence"/>
</dbReference>
<sequence>MKKKFKLEGLECANCAAKMEEAMNQLDGVKNASVNFITTKMIIEAQEEKMERIIKEAEEIIKRIEPQVVLKKI</sequence>
<dbReference type="Gene3D" id="3.30.70.100">
    <property type="match status" value="1"/>
</dbReference>
<evidence type="ECO:0000313" key="4">
    <source>
        <dbReference type="Proteomes" id="UP000196365"/>
    </source>
</evidence>
<dbReference type="PROSITE" id="PS50846">
    <property type="entry name" value="HMA_2"/>
    <property type="match status" value="1"/>
</dbReference>
<dbReference type="InterPro" id="IPR006121">
    <property type="entry name" value="HMA_dom"/>
</dbReference>
<dbReference type="GO" id="GO:0016020">
    <property type="term" value="C:membrane"/>
    <property type="evidence" value="ECO:0007669"/>
    <property type="project" value="InterPro"/>
</dbReference>
<dbReference type="OrthoDB" id="7068874at2"/>
<dbReference type="AlphaFoldDB" id="A0A1T4KQ35"/>
<organism evidence="3 4">
    <name type="scientific">Garciella nitratireducens DSM 15102</name>
    <dbReference type="NCBI Taxonomy" id="1121911"/>
    <lineage>
        <taxon>Bacteria</taxon>
        <taxon>Bacillati</taxon>
        <taxon>Bacillota</taxon>
        <taxon>Clostridia</taxon>
        <taxon>Eubacteriales</taxon>
        <taxon>Eubacteriaceae</taxon>
        <taxon>Garciella</taxon>
    </lineage>
</organism>
<dbReference type="RefSeq" id="WP_087678076.1">
    <property type="nucleotide sequence ID" value="NZ_FUWV01000002.1"/>
</dbReference>
<gene>
    <name evidence="3" type="ORF">SAMN02745973_00652</name>
</gene>
<evidence type="ECO:0000313" key="3">
    <source>
        <dbReference type="EMBL" id="SJZ44525.1"/>
    </source>
</evidence>
<feature type="domain" description="HMA" evidence="2">
    <location>
        <begin position="1"/>
        <end position="73"/>
    </location>
</feature>
<name>A0A1T4KQ35_9FIRM</name>
<dbReference type="SUPFAM" id="SSF55008">
    <property type="entry name" value="HMA, heavy metal-associated domain"/>
    <property type="match status" value="1"/>
</dbReference>
<dbReference type="CDD" id="cd00371">
    <property type="entry name" value="HMA"/>
    <property type="match status" value="1"/>
</dbReference>
<dbReference type="InterPro" id="IPR036163">
    <property type="entry name" value="HMA_dom_sf"/>
</dbReference>
<dbReference type="Pfam" id="PF00403">
    <property type="entry name" value="HMA"/>
    <property type="match status" value="1"/>
</dbReference>
<accession>A0A1T4KQ35</accession>
<dbReference type="InterPro" id="IPR027256">
    <property type="entry name" value="P-typ_ATPase_IB"/>
</dbReference>
<evidence type="ECO:0000256" key="1">
    <source>
        <dbReference type="SAM" id="Coils"/>
    </source>
</evidence>
<dbReference type="PRINTS" id="PR00941">
    <property type="entry name" value="CDATPASE"/>
</dbReference>
<proteinExistence type="predicted"/>